<proteinExistence type="predicted"/>
<gene>
    <name evidence="2" type="ORF">A0H81_09069</name>
</gene>
<accession>A0A1C7M1K7</accession>
<protein>
    <submittedName>
        <fullName evidence="2">Uncharacterized protein</fullName>
    </submittedName>
</protein>
<evidence type="ECO:0000313" key="3">
    <source>
        <dbReference type="Proteomes" id="UP000092993"/>
    </source>
</evidence>
<organism evidence="2 3">
    <name type="scientific">Grifola frondosa</name>
    <name type="common">Maitake</name>
    <name type="synonym">Polyporus frondosus</name>
    <dbReference type="NCBI Taxonomy" id="5627"/>
    <lineage>
        <taxon>Eukaryota</taxon>
        <taxon>Fungi</taxon>
        <taxon>Dikarya</taxon>
        <taxon>Basidiomycota</taxon>
        <taxon>Agaricomycotina</taxon>
        <taxon>Agaricomycetes</taxon>
        <taxon>Polyporales</taxon>
        <taxon>Grifolaceae</taxon>
        <taxon>Grifola</taxon>
    </lineage>
</organism>
<dbReference type="Proteomes" id="UP000092993">
    <property type="component" value="Unassembled WGS sequence"/>
</dbReference>
<dbReference type="OrthoDB" id="337581at2759"/>
<evidence type="ECO:0000256" key="1">
    <source>
        <dbReference type="SAM" id="Phobius"/>
    </source>
</evidence>
<dbReference type="AlphaFoldDB" id="A0A1C7M1K7"/>
<dbReference type="EMBL" id="LUGG01000013">
    <property type="protein sequence ID" value="OBZ70810.1"/>
    <property type="molecule type" value="Genomic_DNA"/>
</dbReference>
<keyword evidence="3" id="KW-1185">Reference proteome</keyword>
<keyword evidence="1" id="KW-0472">Membrane</keyword>
<comment type="caution">
    <text evidence="2">The sequence shown here is derived from an EMBL/GenBank/DDBJ whole genome shotgun (WGS) entry which is preliminary data.</text>
</comment>
<keyword evidence="1" id="KW-1133">Transmembrane helix</keyword>
<reference evidence="2 3" key="1">
    <citation type="submission" date="2016-03" db="EMBL/GenBank/DDBJ databases">
        <title>Whole genome sequencing of Grifola frondosa 9006-11.</title>
        <authorList>
            <person name="Min B."/>
            <person name="Park H."/>
            <person name="Kim J.-G."/>
            <person name="Cho H."/>
            <person name="Oh Y.-L."/>
            <person name="Kong W.-S."/>
            <person name="Choi I.-G."/>
        </authorList>
    </citation>
    <scope>NUCLEOTIDE SEQUENCE [LARGE SCALE GENOMIC DNA]</scope>
    <source>
        <strain evidence="2 3">9006-11</strain>
    </source>
</reference>
<evidence type="ECO:0000313" key="2">
    <source>
        <dbReference type="EMBL" id="OBZ70810.1"/>
    </source>
</evidence>
<keyword evidence="1" id="KW-0812">Transmembrane</keyword>
<sequence length="83" mass="9478">MEAVLASLRADNIDDTFDKLRFFFPENLLLAALDLIDRDSVIKIHRYLLGFSSFVLLGPTFFSFLYLPRFCVLGPLVRVASHV</sequence>
<feature type="transmembrane region" description="Helical" evidence="1">
    <location>
        <begin position="47"/>
        <end position="67"/>
    </location>
</feature>
<name>A0A1C7M1K7_GRIFR</name>